<feature type="region of interest" description="Disordered" evidence="4">
    <location>
        <begin position="80"/>
        <end position="228"/>
    </location>
</feature>
<dbReference type="PROSITE" id="PS50222">
    <property type="entry name" value="EF_HAND_2"/>
    <property type="match status" value="3"/>
</dbReference>
<keyword evidence="1" id="KW-0479">Metal-binding</keyword>
<evidence type="ECO:0000256" key="1">
    <source>
        <dbReference type="ARBA" id="ARBA00022723"/>
    </source>
</evidence>
<dbReference type="InParanoid" id="A0A6P7J012"/>
<dbReference type="AlphaFoldDB" id="A0A6P7J012"/>
<dbReference type="GO" id="GO:0005737">
    <property type="term" value="C:cytoplasm"/>
    <property type="evidence" value="ECO:0007669"/>
    <property type="project" value="TreeGrafter"/>
</dbReference>
<evidence type="ECO:0000256" key="2">
    <source>
        <dbReference type="ARBA" id="ARBA00022737"/>
    </source>
</evidence>
<dbReference type="RefSeq" id="XP_028269916.1">
    <property type="nucleotide sequence ID" value="XM_028414115.1"/>
</dbReference>
<keyword evidence="3" id="KW-0106">Calcium</keyword>
<evidence type="ECO:0000259" key="5">
    <source>
        <dbReference type="PROSITE" id="PS50222"/>
    </source>
</evidence>
<feature type="compositionally biased region" description="Polar residues" evidence="4">
    <location>
        <begin position="82"/>
        <end position="93"/>
    </location>
</feature>
<dbReference type="GO" id="GO:0005246">
    <property type="term" value="F:calcium channel regulator activity"/>
    <property type="evidence" value="ECO:0007669"/>
    <property type="project" value="TreeGrafter"/>
</dbReference>
<feature type="region of interest" description="Disordered" evidence="4">
    <location>
        <begin position="1"/>
        <end position="65"/>
    </location>
</feature>
<keyword evidence="6" id="KW-1185">Reference proteome</keyword>
<reference evidence="7" key="1">
    <citation type="submission" date="2025-08" db="UniProtKB">
        <authorList>
            <consortium name="RefSeq"/>
        </authorList>
    </citation>
    <scope>IDENTIFICATION</scope>
</reference>
<dbReference type="PANTHER" id="PTHR45917:SF1">
    <property type="entry name" value="CALCIUM-BINDING PROTEIN 1"/>
    <property type="match status" value="1"/>
</dbReference>
<feature type="compositionally biased region" description="Basic and acidic residues" evidence="4">
    <location>
        <begin position="177"/>
        <end position="191"/>
    </location>
</feature>
<feature type="compositionally biased region" description="Low complexity" evidence="4">
    <location>
        <begin position="10"/>
        <end position="22"/>
    </location>
</feature>
<feature type="domain" description="EF-hand" evidence="5">
    <location>
        <begin position="312"/>
        <end position="347"/>
    </location>
</feature>
<dbReference type="CTD" id="449789"/>
<dbReference type="FunFam" id="1.10.238.10:FF:000069">
    <property type="entry name" value="calcium-binding protein 1 isoform X1"/>
    <property type="match status" value="1"/>
</dbReference>
<organism evidence="6 7">
    <name type="scientific">Parambassis ranga</name>
    <name type="common">Indian glassy fish</name>
    <dbReference type="NCBI Taxonomy" id="210632"/>
    <lineage>
        <taxon>Eukaryota</taxon>
        <taxon>Metazoa</taxon>
        <taxon>Chordata</taxon>
        <taxon>Craniata</taxon>
        <taxon>Vertebrata</taxon>
        <taxon>Euteleostomi</taxon>
        <taxon>Actinopterygii</taxon>
        <taxon>Neopterygii</taxon>
        <taxon>Teleostei</taxon>
        <taxon>Neoteleostei</taxon>
        <taxon>Acanthomorphata</taxon>
        <taxon>Ovalentaria</taxon>
        <taxon>Ambassidae</taxon>
        <taxon>Parambassis</taxon>
    </lineage>
</organism>
<evidence type="ECO:0000313" key="6">
    <source>
        <dbReference type="Proteomes" id="UP000515145"/>
    </source>
</evidence>
<feature type="domain" description="EF-hand" evidence="5">
    <location>
        <begin position="426"/>
        <end position="457"/>
    </location>
</feature>
<feature type="compositionally biased region" description="Basic residues" evidence="4">
    <location>
        <begin position="37"/>
        <end position="51"/>
    </location>
</feature>
<evidence type="ECO:0000313" key="7">
    <source>
        <dbReference type="RefSeq" id="XP_028269916.1"/>
    </source>
</evidence>
<dbReference type="Proteomes" id="UP000515145">
    <property type="component" value="Chromosome 9"/>
</dbReference>
<dbReference type="GeneID" id="114441289"/>
<feature type="compositionally biased region" description="Low complexity" evidence="4">
    <location>
        <begin position="203"/>
        <end position="217"/>
    </location>
</feature>
<protein>
    <submittedName>
        <fullName evidence="7">Calcium-binding protein 1a isoform X1</fullName>
    </submittedName>
</protein>
<sequence>MSASFPKSDSTTSLLKSSSAAKRPTHLPEHTAESRRSQHHHQHQHQHHHRPTTLQSSSKTQESFWSAECDISARRPLCHPSLISQDSSNNAATRSKCKSHAAHSQVPVPPEPNGEAGRGVRERCRTSKPTHRHHHRRKHNREDRPPAAGPPEPEHPRRCHTHTHERVPRVPSLSDSTDDRAPLCEPRDHKGVSLANSGGQVISPSPSSCSIVPLSSRSSRRSRRSSAASFASDINLRTILNSLFGQMLHDAERRLRVVLSCEEMGQSGYLGPYQDSIVSMTQNCVLVSNILGQTCVKGMAKCRQADRELRPEEMDELRDAFKEFDKDKDGFISCKDLGNCMRTMGYMPTEMELIELSQQINMNLGGHVDFEDFVELMGPKLLAETADMIGIKELKDAFREFDTNGDGAISTSELRDAMRKLLGQQVGLKEVEDILRDVDLNGDGLVDFEEFVRMMSR</sequence>
<dbReference type="InterPro" id="IPR018247">
    <property type="entry name" value="EF_Hand_1_Ca_BS"/>
</dbReference>
<feature type="compositionally biased region" description="Polar residues" evidence="4">
    <location>
        <begin position="52"/>
        <end position="64"/>
    </location>
</feature>
<dbReference type="GO" id="GO:0005509">
    <property type="term" value="F:calcium ion binding"/>
    <property type="evidence" value="ECO:0007669"/>
    <property type="project" value="InterPro"/>
</dbReference>
<gene>
    <name evidence="7" type="primary">cabp1a</name>
</gene>
<dbReference type="Gene3D" id="1.10.238.10">
    <property type="entry name" value="EF-hand"/>
    <property type="match status" value="2"/>
</dbReference>
<dbReference type="PANTHER" id="PTHR45917">
    <property type="entry name" value="CALCIUM-BINDING PROTEIN 1-RELATED"/>
    <property type="match status" value="1"/>
</dbReference>
<dbReference type="FunFam" id="1.10.238.10:FF:000037">
    <property type="entry name" value="calcium-binding protein 1 isoform X2"/>
    <property type="match status" value="1"/>
</dbReference>
<feature type="compositionally biased region" description="Basic and acidic residues" evidence="4">
    <location>
        <begin position="26"/>
        <end position="36"/>
    </location>
</feature>
<dbReference type="InterPro" id="IPR011992">
    <property type="entry name" value="EF-hand-dom_pair"/>
</dbReference>
<evidence type="ECO:0000256" key="4">
    <source>
        <dbReference type="SAM" id="MobiDB-lite"/>
    </source>
</evidence>
<dbReference type="InterPro" id="IPR002048">
    <property type="entry name" value="EF_hand_dom"/>
</dbReference>
<dbReference type="SUPFAM" id="SSF47473">
    <property type="entry name" value="EF-hand"/>
    <property type="match status" value="1"/>
</dbReference>
<dbReference type="InterPro" id="IPR043582">
    <property type="entry name" value="CaBP1/2/4/5"/>
</dbReference>
<feature type="domain" description="EF-hand" evidence="5">
    <location>
        <begin position="389"/>
        <end position="424"/>
    </location>
</feature>
<dbReference type="OrthoDB" id="26525at2759"/>
<dbReference type="PROSITE" id="PS00018">
    <property type="entry name" value="EF_HAND_1"/>
    <property type="match status" value="3"/>
</dbReference>
<feature type="compositionally biased region" description="Basic and acidic residues" evidence="4">
    <location>
        <begin position="152"/>
        <end position="168"/>
    </location>
</feature>
<accession>A0A6P7J012</accession>
<dbReference type="CDD" id="cd00051">
    <property type="entry name" value="EFh"/>
    <property type="match status" value="1"/>
</dbReference>
<name>A0A6P7J012_9TELE</name>
<dbReference type="Pfam" id="PF13499">
    <property type="entry name" value="EF-hand_7"/>
    <property type="match status" value="2"/>
</dbReference>
<dbReference type="SMART" id="SM00054">
    <property type="entry name" value="EFh"/>
    <property type="match status" value="3"/>
</dbReference>
<feature type="compositionally biased region" description="Basic residues" evidence="4">
    <location>
        <begin position="126"/>
        <end position="139"/>
    </location>
</feature>
<proteinExistence type="predicted"/>
<evidence type="ECO:0000256" key="3">
    <source>
        <dbReference type="ARBA" id="ARBA00022837"/>
    </source>
</evidence>
<keyword evidence="2" id="KW-0677">Repeat</keyword>